<comment type="cofactor">
    <cofactor evidence="1">
        <name>Mg(2+)</name>
        <dbReference type="ChEBI" id="CHEBI:18420"/>
    </cofactor>
</comment>
<dbReference type="Pfam" id="PF02581">
    <property type="entry name" value="TMP-TENI"/>
    <property type="match status" value="1"/>
</dbReference>
<dbReference type="GO" id="GO:0009228">
    <property type="term" value="P:thiamine biosynthetic process"/>
    <property type="evidence" value="ECO:0007669"/>
    <property type="project" value="UniProtKB-KW"/>
</dbReference>
<name>A0A3B1AMS0_9ZZZZ</name>
<dbReference type="GO" id="GO:0044715">
    <property type="term" value="F:8-oxo-dGDP phosphatase activity"/>
    <property type="evidence" value="ECO:0007669"/>
    <property type="project" value="TreeGrafter"/>
</dbReference>
<dbReference type="PANTHER" id="PTHR47707:SF1">
    <property type="entry name" value="NUDIX HYDROLASE FAMILY PROTEIN"/>
    <property type="match status" value="1"/>
</dbReference>
<evidence type="ECO:0000256" key="7">
    <source>
        <dbReference type="ARBA" id="ARBA00022801"/>
    </source>
</evidence>
<evidence type="ECO:0000256" key="4">
    <source>
        <dbReference type="ARBA" id="ARBA00022705"/>
    </source>
</evidence>
<evidence type="ECO:0000256" key="8">
    <source>
        <dbReference type="ARBA" id="ARBA00022842"/>
    </source>
</evidence>
<dbReference type="CDD" id="cd03425">
    <property type="entry name" value="NUDIX_MutT_NudA_like"/>
    <property type="match status" value="1"/>
</dbReference>
<dbReference type="SUPFAM" id="SSF51391">
    <property type="entry name" value="Thiamin phosphate synthase"/>
    <property type="match status" value="1"/>
</dbReference>
<dbReference type="NCBIfam" id="NF006530">
    <property type="entry name" value="PRK08999.1"/>
    <property type="match status" value="1"/>
</dbReference>
<dbReference type="Gene3D" id="3.90.79.10">
    <property type="entry name" value="Nucleoside Triphosphate Pyrophosphohydrolase"/>
    <property type="match status" value="1"/>
</dbReference>
<dbReference type="InterPro" id="IPR020084">
    <property type="entry name" value="NUDIX_hydrolase_CS"/>
</dbReference>
<dbReference type="InterPro" id="IPR047127">
    <property type="entry name" value="MutT-like"/>
</dbReference>
<dbReference type="InterPro" id="IPR020476">
    <property type="entry name" value="Nudix_hydrolase"/>
</dbReference>
<dbReference type="GO" id="GO:0035539">
    <property type="term" value="F:8-oxo-7,8-dihydrodeoxyguanosine triphosphate pyrophosphatase activity"/>
    <property type="evidence" value="ECO:0007669"/>
    <property type="project" value="UniProtKB-EC"/>
</dbReference>
<dbReference type="GO" id="GO:0006260">
    <property type="term" value="P:DNA replication"/>
    <property type="evidence" value="ECO:0007669"/>
    <property type="project" value="UniProtKB-KW"/>
</dbReference>
<dbReference type="EC" id="3.6.1.55" evidence="11"/>
<keyword evidence="5" id="KW-0479">Metal-binding</keyword>
<dbReference type="InterPro" id="IPR029119">
    <property type="entry name" value="MutY_C"/>
</dbReference>
<dbReference type="FunFam" id="3.90.79.10:FF:000014">
    <property type="entry name" value="8-oxo-dGTP diphosphatase MutT"/>
    <property type="match status" value="1"/>
</dbReference>
<reference evidence="13" key="1">
    <citation type="submission" date="2018-06" db="EMBL/GenBank/DDBJ databases">
        <authorList>
            <person name="Zhirakovskaya E."/>
        </authorList>
    </citation>
    <scope>NUCLEOTIDE SEQUENCE</scope>
</reference>
<dbReference type="PANTHER" id="PTHR47707">
    <property type="entry name" value="8-OXO-DGTP DIPHOSPHATASE"/>
    <property type="match status" value="1"/>
</dbReference>
<dbReference type="Gene3D" id="3.20.20.70">
    <property type="entry name" value="Aldolase class I"/>
    <property type="match status" value="1"/>
</dbReference>
<dbReference type="CDD" id="cd00564">
    <property type="entry name" value="TMP_TenI"/>
    <property type="match status" value="1"/>
</dbReference>
<dbReference type="InterPro" id="IPR013785">
    <property type="entry name" value="Aldolase_TIM"/>
</dbReference>
<dbReference type="SUPFAM" id="SSF55811">
    <property type="entry name" value="Nudix"/>
    <property type="match status" value="1"/>
</dbReference>
<dbReference type="EMBL" id="UOFV01000240">
    <property type="protein sequence ID" value="VAX01164.1"/>
    <property type="molecule type" value="Genomic_DNA"/>
</dbReference>
<evidence type="ECO:0000256" key="6">
    <source>
        <dbReference type="ARBA" id="ARBA00022763"/>
    </source>
</evidence>
<keyword evidence="8" id="KW-0460">Magnesium</keyword>
<dbReference type="GO" id="GO:0044716">
    <property type="term" value="F:8-oxo-GDP phosphatase activity"/>
    <property type="evidence" value="ECO:0007669"/>
    <property type="project" value="TreeGrafter"/>
</dbReference>
<dbReference type="Pfam" id="PF14815">
    <property type="entry name" value="NUDIX_4"/>
    <property type="match status" value="1"/>
</dbReference>
<evidence type="ECO:0000256" key="2">
    <source>
        <dbReference type="ARBA" id="ARBA00005582"/>
    </source>
</evidence>
<keyword evidence="9" id="KW-0234">DNA repair</keyword>
<dbReference type="InterPro" id="IPR022998">
    <property type="entry name" value="ThiamineP_synth_TenI"/>
</dbReference>
<dbReference type="GO" id="GO:0006281">
    <property type="term" value="P:DNA repair"/>
    <property type="evidence" value="ECO:0007669"/>
    <property type="project" value="UniProtKB-KW"/>
</dbReference>
<evidence type="ECO:0000256" key="3">
    <source>
        <dbReference type="ARBA" id="ARBA00022457"/>
    </source>
</evidence>
<keyword evidence="4" id="KW-0235">DNA replication</keyword>
<feature type="domain" description="Nudix hydrolase" evidence="12">
    <location>
        <begin position="13"/>
        <end position="149"/>
    </location>
</feature>
<evidence type="ECO:0000259" key="12">
    <source>
        <dbReference type="PROSITE" id="PS51462"/>
    </source>
</evidence>
<dbReference type="PRINTS" id="PR00502">
    <property type="entry name" value="NUDIXFAMILY"/>
</dbReference>
<comment type="catalytic activity">
    <reaction evidence="10">
        <text>8-oxo-dGTP + H2O = 8-oxo-dGMP + diphosphate + H(+)</text>
        <dbReference type="Rhea" id="RHEA:31575"/>
        <dbReference type="ChEBI" id="CHEBI:15377"/>
        <dbReference type="ChEBI" id="CHEBI:15378"/>
        <dbReference type="ChEBI" id="CHEBI:33019"/>
        <dbReference type="ChEBI" id="CHEBI:63224"/>
        <dbReference type="ChEBI" id="CHEBI:77896"/>
        <dbReference type="EC" id="3.6.1.55"/>
    </reaction>
</comment>
<proteinExistence type="inferred from homology"/>
<evidence type="ECO:0000313" key="13">
    <source>
        <dbReference type="EMBL" id="VAX01164.1"/>
    </source>
</evidence>
<dbReference type="GO" id="GO:0008413">
    <property type="term" value="F:8-oxo-7,8-dihydroguanosine triphosphate pyrophosphatase activity"/>
    <property type="evidence" value="ECO:0007669"/>
    <property type="project" value="TreeGrafter"/>
</dbReference>
<evidence type="ECO:0000256" key="5">
    <source>
        <dbReference type="ARBA" id="ARBA00022723"/>
    </source>
</evidence>
<dbReference type="InterPro" id="IPR015797">
    <property type="entry name" value="NUDIX_hydrolase-like_dom_sf"/>
</dbReference>
<organism evidence="13">
    <name type="scientific">hydrothermal vent metagenome</name>
    <dbReference type="NCBI Taxonomy" id="652676"/>
    <lineage>
        <taxon>unclassified sequences</taxon>
        <taxon>metagenomes</taxon>
        <taxon>ecological metagenomes</taxon>
    </lineage>
</organism>
<keyword evidence="6" id="KW-0227">DNA damage</keyword>
<dbReference type="PROSITE" id="PS00893">
    <property type="entry name" value="NUDIX_BOX"/>
    <property type="match status" value="1"/>
</dbReference>
<dbReference type="InterPro" id="IPR000086">
    <property type="entry name" value="NUDIX_hydrolase_dom"/>
</dbReference>
<evidence type="ECO:0000256" key="1">
    <source>
        <dbReference type="ARBA" id="ARBA00001946"/>
    </source>
</evidence>
<dbReference type="InterPro" id="IPR036206">
    <property type="entry name" value="ThiamineP_synth_sf"/>
</dbReference>
<protein>
    <recommendedName>
        <fullName evidence="11">8-oxo-dGTP diphosphatase</fullName>
        <ecNumber evidence="11">3.6.1.55</ecNumber>
    </recommendedName>
</protein>
<keyword evidence="3" id="KW-0515">Mutator protein</keyword>
<evidence type="ECO:0000256" key="9">
    <source>
        <dbReference type="ARBA" id="ARBA00023204"/>
    </source>
</evidence>
<evidence type="ECO:0000256" key="11">
    <source>
        <dbReference type="ARBA" id="ARBA00038905"/>
    </source>
</evidence>
<dbReference type="AlphaFoldDB" id="A0A3B1AMS0"/>
<gene>
    <name evidence="13" type="ORF">MNBD_GAMMA19-2028</name>
</gene>
<accession>A0A3B1AMS0</accession>
<dbReference type="GO" id="GO:0046872">
    <property type="term" value="F:metal ion binding"/>
    <property type="evidence" value="ECO:0007669"/>
    <property type="project" value="UniProtKB-KW"/>
</dbReference>
<evidence type="ECO:0000256" key="10">
    <source>
        <dbReference type="ARBA" id="ARBA00035861"/>
    </source>
</evidence>
<comment type="similarity">
    <text evidence="2">Belongs to the Nudix hydrolase family.</text>
</comment>
<dbReference type="PROSITE" id="PS51462">
    <property type="entry name" value="NUDIX"/>
    <property type="match status" value="1"/>
</dbReference>
<sequence>MLNIGADSRPPEFVLHVAAAAIFDERGRVLIARRPTHVHQGGLWEFPGGKVEASESVREALARELHEELGIDVQQARPLIRVRHDYSDKSVLLDVWRVDDFSGETLSVALSVAKKGREGQPLVWVPPHELFGYDFPAANIPIVTAVQLPDYYLVTPNPDDDFPVFLAQLETRLRDGIRLVQLRAKTLSDIDYLALAKQCQSLCEQHDAALMLNADPGLVAEVGAAGVHLDSGRLASLSERPDVKWVSASCHSPEQLRQAEKLGADFVMLSPVAATASHPDIVPLGWEQFQMLADLAHCPVYALGGMTPADLQQAFAHGAQGVAAIRALWDV</sequence>
<keyword evidence="7 13" id="KW-0378">Hydrolase</keyword>